<evidence type="ECO:0000313" key="1">
    <source>
        <dbReference type="EMBL" id="QHI00982.1"/>
    </source>
</evidence>
<dbReference type="KEGG" id="cpq:CPC231_10240"/>
<protein>
    <submittedName>
        <fullName evidence="1">Uncharacterized protein</fullName>
    </submittedName>
</protein>
<keyword evidence="2" id="KW-1185">Reference proteome</keyword>
<reference evidence="1 2" key="2">
    <citation type="journal article" date="2011" name="PLoS ONE">
        <title>Evidence for reductive genome evolution and lateral acquisition of virulence functions in two Corynebacterium pseudotuberculosis strains.</title>
        <authorList>
            <person name="Ruiz J.C."/>
            <person name="D'Afonseca V."/>
            <person name="Silva A."/>
            <person name="Ali A."/>
            <person name="Pinto A.C."/>
            <person name="Santos A.R."/>
            <person name="Rocha A.A."/>
            <person name="Lopes D.O."/>
            <person name="Dorella F.A."/>
            <person name="Pacheco L.G."/>
            <person name="Costa M.P."/>
            <person name="Turk M.Z."/>
            <person name="Seyffert N."/>
            <person name="Moraes P.M."/>
            <person name="Soares S.C."/>
            <person name="Almeida S.S."/>
            <person name="Castro T.L."/>
            <person name="Abreu V.A."/>
            <person name="Trost E."/>
            <person name="Baumbach J."/>
            <person name="Tauch A."/>
            <person name="Schneider M.P."/>
            <person name="McCulloch J."/>
            <person name="Cerdeira L.T."/>
            <person name="Ramos R.T."/>
            <person name="Zerlotini A."/>
            <person name="Dominitini A."/>
            <person name="Resende D.M."/>
            <person name="Coser E.M."/>
            <person name="Oliveira L.M."/>
            <person name="Pedrosa A.L."/>
            <person name="Vieira C.U."/>
            <person name="Guimaraes C.T."/>
            <person name="Bartholomeu D.C."/>
            <person name="Oliveira D.M."/>
            <person name="Santos F.R."/>
            <person name="Rabelo E.M."/>
            <person name="Lobo F.P."/>
            <person name="Franco G.R."/>
            <person name="Costa A.F."/>
            <person name="Castro I.M."/>
            <person name="Dias S.R."/>
            <person name="Ferro J.A."/>
            <person name="Ortega J.M."/>
            <person name="Paiva L.V."/>
            <person name="Goulart L.R."/>
            <person name="Almeida J.F."/>
            <person name="Ferro M.I."/>
            <person name="Carneiro N.P."/>
            <person name="Falcao P.R."/>
            <person name="Grynberg P."/>
            <person name="Teixeira S.M."/>
            <person name="Brommonschenkel S."/>
            <person name="Oliveira S.C."/>
            <person name="Meyer R."/>
            <person name="Moore R.J."/>
            <person name="Miyoshi A."/>
            <person name="Oliveira G.C."/>
            <person name="Azevedo V."/>
        </authorList>
    </citation>
    <scope>NUCLEOTIDE SEQUENCE [LARGE SCALE GENOMIC DNA]</scope>
    <source>
        <strain evidence="1 2">C231</strain>
    </source>
</reference>
<dbReference type="AlphaFoldDB" id="A0A6D2LTV0"/>
<dbReference type="EMBL" id="CP001829">
    <property type="protein sequence ID" value="QHI00982.1"/>
    <property type="molecule type" value="Genomic_DNA"/>
</dbReference>
<gene>
    <name evidence="1" type="ORF">CPC231_10240</name>
</gene>
<sequence length="46" mass="5158">MFIVPYLPMLRPSPLSYLILPMENISQVSLTALFQLPPRVVNCAAL</sequence>
<dbReference type="Proteomes" id="UP000000276">
    <property type="component" value="Chromosome"/>
</dbReference>
<reference evidence="1 2" key="1">
    <citation type="journal article" date="2011" name="J. Bacteriol.">
        <title>Complete genome sequence of Corynebacterium pseudotuberculosis I19, a strain isolated from a cow in Israel with bovine mastitis.</title>
        <authorList>
            <consortium name="Consortium: Rede Paraense de Genomica e Proteomica (RPGP)"/>
            <person name="Silva A."/>
            <person name="Schneider M.P."/>
            <person name="Cerdeira L."/>
            <person name="Barbosa M.S."/>
            <person name="Ramos R.T."/>
            <person name="Carneiro A.R."/>
            <person name="Santos R."/>
            <person name="Lima M."/>
            <person name="D'Afonseca V."/>
            <person name="Almeida S.S."/>
            <person name="Santos A.R."/>
            <person name="Soares S.C."/>
            <person name="Pinto A.C."/>
            <person name="Ali A."/>
            <person name="Dorella F.A."/>
            <person name="Rocha F."/>
            <person name="de Abreu V.A."/>
            <person name="Trost E."/>
            <person name="Tauch A."/>
            <person name="Shpigel N."/>
            <person name="Miyoshi A."/>
            <person name="Azevedo V."/>
        </authorList>
    </citation>
    <scope>NUCLEOTIDE SEQUENCE [LARGE SCALE GENOMIC DNA]</scope>
    <source>
        <strain evidence="1 2">C231</strain>
    </source>
</reference>
<name>A0A6D2LTV0_CORP2</name>
<organism evidence="1 2">
    <name type="scientific">Corynebacterium pseudotuberculosis (strain C231)</name>
    <dbReference type="NCBI Taxonomy" id="681645"/>
    <lineage>
        <taxon>Bacteria</taxon>
        <taxon>Bacillati</taxon>
        <taxon>Actinomycetota</taxon>
        <taxon>Actinomycetes</taxon>
        <taxon>Mycobacteriales</taxon>
        <taxon>Corynebacteriaceae</taxon>
        <taxon>Corynebacterium</taxon>
    </lineage>
</organism>
<accession>A0A6D2LTV0</accession>
<proteinExistence type="predicted"/>
<evidence type="ECO:0000313" key="2">
    <source>
        <dbReference type="Proteomes" id="UP000000276"/>
    </source>
</evidence>